<feature type="chain" id="PRO_5014947208" description="Secreted protein" evidence="2">
    <location>
        <begin position="19"/>
        <end position="71"/>
    </location>
</feature>
<sequence>MNKVPRTIGILVSGAALAAAAAFDAPVPRGSLSPVGWLHVGLPLYLYVFAQCWLDEGRARERAARGLRDEV</sequence>
<evidence type="ECO:0000256" key="2">
    <source>
        <dbReference type="SAM" id="SignalP"/>
    </source>
</evidence>
<feature type="transmembrane region" description="Helical" evidence="1">
    <location>
        <begin position="34"/>
        <end position="54"/>
    </location>
</feature>
<keyword evidence="2" id="KW-0732">Signal</keyword>
<protein>
    <recommendedName>
        <fullName evidence="5">Secreted protein</fullName>
    </recommendedName>
</protein>
<dbReference type="EMBL" id="CP012673">
    <property type="protein sequence ID" value="AUX43286.1"/>
    <property type="molecule type" value="Genomic_DNA"/>
</dbReference>
<keyword evidence="1" id="KW-1133">Transmembrane helix</keyword>
<dbReference type="AlphaFoldDB" id="A0A2L0EVF7"/>
<proteinExistence type="predicted"/>
<evidence type="ECO:0008006" key="5">
    <source>
        <dbReference type="Google" id="ProtNLM"/>
    </source>
</evidence>
<gene>
    <name evidence="3" type="ORF">SOCE26_047300</name>
</gene>
<reference evidence="3 4" key="1">
    <citation type="submission" date="2015-09" db="EMBL/GenBank/DDBJ databases">
        <title>Sorangium comparison.</title>
        <authorList>
            <person name="Zaburannyi N."/>
            <person name="Bunk B."/>
            <person name="Overmann J."/>
            <person name="Mueller R."/>
        </authorList>
    </citation>
    <scope>NUCLEOTIDE SEQUENCE [LARGE SCALE GENOMIC DNA]</scope>
    <source>
        <strain evidence="3 4">So ce26</strain>
    </source>
</reference>
<keyword evidence="1" id="KW-0812">Transmembrane</keyword>
<feature type="signal peptide" evidence="2">
    <location>
        <begin position="1"/>
        <end position="18"/>
    </location>
</feature>
<organism evidence="3 4">
    <name type="scientific">Sorangium cellulosum</name>
    <name type="common">Polyangium cellulosum</name>
    <dbReference type="NCBI Taxonomy" id="56"/>
    <lineage>
        <taxon>Bacteria</taxon>
        <taxon>Pseudomonadati</taxon>
        <taxon>Myxococcota</taxon>
        <taxon>Polyangia</taxon>
        <taxon>Polyangiales</taxon>
        <taxon>Polyangiaceae</taxon>
        <taxon>Sorangium</taxon>
    </lineage>
</organism>
<accession>A0A2L0EVF7</accession>
<dbReference type="Proteomes" id="UP000238348">
    <property type="component" value="Chromosome"/>
</dbReference>
<name>A0A2L0EVF7_SORCE</name>
<evidence type="ECO:0000256" key="1">
    <source>
        <dbReference type="SAM" id="Phobius"/>
    </source>
</evidence>
<evidence type="ECO:0000313" key="3">
    <source>
        <dbReference type="EMBL" id="AUX43286.1"/>
    </source>
</evidence>
<evidence type="ECO:0000313" key="4">
    <source>
        <dbReference type="Proteomes" id="UP000238348"/>
    </source>
</evidence>
<keyword evidence="1" id="KW-0472">Membrane</keyword>